<organism evidence="4 5">
    <name type="scientific">Laribacter hongkongensis (strain HLHK9)</name>
    <dbReference type="NCBI Taxonomy" id="557598"/>
    <lineage>
        <taxon>Bacteria</taxon>
        <taxon>Pseudomonadati</taxon>
        <taxon>Pseudomonadota</taxon>
        <taxon>Betaproteobacteria</taxon>
        <taxon>Neisseriales</taxon>
        <taxon>Aquaspirillaceae</taxon>
        <taxon>Laribacter</taxon>
    </lineage>
</organism>
<evidence type="ECO:0000313" key="5">
    <source>
        <dbReference type="Proteomes" id="UP000002010"/>
    </source>
</evidence>
<dbReference type="STRING" id="557598.LHK_02325"/>
<reference evidence="4 5" key="1">
    <citation type="journal article" date="2009" name="PLoS Genet.">
        <title>The complete genome and proteome of Laribacter hongkongensis reveal potential mechanisms for adaptations to different temperatures and habitats.</title>
        <authorList>
            <person name="Woo P.C."/>
            <person name="Lau S.K."/>
            <person name="Tse H."/>
            <person name="Teng J.L."/>
            <person name="Curreem S.O."/>
            <person name="Tsang A.K."/>
            <person name="Fan R.Y."/>
            <person name="Wong G.K."/>
            <person name="Huang Y."/>
            <person name="Loman N.J."/>
            <person name="Snyder L.A."/>
            <person name="Cai J.J."/>
            <person name="Huang J.D."/>
            <person name="Mak W."/>
            <person name="Pallen M.J."/>
            <person name="Lok S."/>
            <person name="Yuen K.Y."/>
        </authorList>
    </citation>
    <scope>NUCLEOTIDE SEQUENCE [LARGE SCALE GENOMIC DNA]</scope>
    <source>
        <strain evidence="4 5">HLHK9</strain>
    </source>
</reference>
<gene>
    <name evidence="4" type="ordered locus">LHK_02325</name>
</gene>
<feature type="transmembrane region" description="Helical" evidence="1">
    <location>
        <begin position="123"/>
        <end position="141"/>
    </location>
</feature>
<dbReference type="PANTHER" id="PTHR39084">
    <property type="entry name" value="MEMBRANE PROTEIN-RELATED"/>
    <property type="match status" value="1"/>
</dbReference>
<feature type="transmembrane region" description="Helical" evidence="1">
    <location>
        <begin position="12"/>
        <end position="31"/>
    </location>
</feature>
<dbReference type="Pfam" id="PF13194">
    <property type="entry name" value="DUF4010"/>
    <property type="match status" value="1"/>
</dbReference>
<dbReference type="KEGG" id="lhk:LHK_02325"/>
<dbReference type="eggNOG" id="COG3174">
    <property type="taxonomic scope" value="Bacteria"/>
</dbReference>
<evidence type="ECO:0000259" key="3">
    <source>
        <dbReference type="Pfam" id="PF13194"/>
    </source>
</evidence>
<dbReference type="HOGENOM" id="CLU_036781_1_1_4"/>
<feature type="domain" description="MgtC/SapB/SrpB/YhiD N-terminal" evidence="2">
    <location>
        <begin position="22"/>
        <end position="143"/>
    </location>
</feature>
<proteinExistence type="predicted"/>
<feature type="transmembrane region" description="Helical" evidence="1">
    <location>
        <begin position="408"/>
        <end position="428"/>
    </location>
</feature>
<feature type="transmembrane region" description="Helical" evidence="1">
    <location>
        <begin position="245"/>
        <end position="269"/>
    </location>
</feature>
<feature type="transmembrane region" description="Helical" evidence="1">
    <location>
        <begin position="214"/>
        <end position="233"/>
    </location>
</feature>
<feature type="transmembrane region" description="Helical" evidence="1">
    <location>
        <begin position="373"/>
        <end position="396"/>
    </location>
</feature>
<keyword evidence="1" id="KW-0812">Transmembrane</keyword>
<feature type="transmembrane region" description="Helical" evidence="1">
    <location>
        <begin position="153"/>
        <end position="171"/>
    </location>
</feature>
<evidence type="ECO:0000313" key="4">
    <source>
        <dbReference type="EMBL" id="ACO75308.1"/>
    </source>
</evidence>
<keyword evidence="1" id="KW-1133">Transmembrane helix</keyword>
<sequence>MSWLDSLIVLDNSPFAALPRYLIALGIGLLLGIERERKAHSPAGIRTFALTAMFGTLNAQLANQMQLPFLALGGLGVVAVFILAAYRKTGAADTADTPDVTTQVALVLAYSLGMMVWLDGGKLAVALGIITTSLLYLKPELQRFSHRLTRHDIYTLLQFLVFFSIILPLVPNRQMGPFNAINPYEVWLMVVLISGIGLAGYLAVLIIGNRSGAWLLGILGGLVSSTATSVTYSRQAAHTPEALPFAAAVIRLANMVVFVRIGFLAALLAPGLLPTLLPPLAIAGLAGLVITLWAGRQPAADNPAHEFRLSNPVEIPTALLFGVMFAVVGIAIAALTDWIGVGGLYLVAAVSGLTDIDAIVLSSFRQYADGRLLGLPVGLAIAIALLANSAFKLGLVSSLGGRTLARQLVPVLLVPPLLMLLLAAAMFFGQ</sequence>
<protein>
    <submittedName>
        <fullName evidence="4">MgtC family</fullName>
    </submittedName>
</protein>
<dbReference type="InterPro" id="IPR025105">
    <property type="entry name" value="DUF4010"/>
</dbReference>
<dbReference type="EMBL" id="CP001154">
    <property type="protein sequence ID" value="ACO75308.1"/>
    <property type="molecule type" value="Genomic_DNA"/>
</dbReference>
<dbReference type="InterPro" id="IPR049177">
    <property type="entry name" value="MgtC_SapB_SrpB_YhiD_N"/>
</dbReference>
<dbReference type="Pfam" id="PF02308">
    <property type="entry name" value="MgtC"/>
    <property type="match status" value="1"/>
</dbReference>
<feature type="transmembrane region" description="Helical" evidence="1">
    <location>
        <begin position="315"/>
        <end position="335"/>
    </location>
</feature>
<evidence type="ECO:0000256" key="1">
    <source>
        <dbReference type="SAM" id="Phobius"/>
    </source>
</evidence>
<dbReference type="PANTHER" id="PTHR39084:SF1">
    <property type="entry name" value="DUF4010 DOMAIN-CONTAINING PROTEIN"/>
    <property type="match status" value="1"/>
</dbReference>
<dbReference type="AlphaFoldDB" id="C1DAW9"/>
<feature type="transmembrane region" description="Helical" evidence="1">
    <location>
        <begin position="276"/>
        <end position="295"/>
    </location>
</feature>
<feature type="domain" description="DUF4010" evidence="3">
    <location>
        <begin position="191"/>
        <end position="400"/>
    </location>
</feature>
<name>C1DAW9_LARHH</name>
<dbReference type="Proteomes" id="UP000002010">
    <property type="component" value="Chromosome"/>
</dbReference>
<keyword evidence="5" id="KW-1185">Reference proteome</keyword>
<feature type="transmembrane region" description="Helical" evidence="1">
    <location>
        <begin position="67"/>
        <end position="86"/>
    </location>
</feature>
<evidence type="ECO:0000259" key="2">
    <source>
        <dbReference type="Pfam" id="PF02308"/>
    </source>
</evidence>
<accession>C1DAW9</accession>
<feature type="transmembrane region" description="Helical" evidence="1">
    <location>
        <begin position="186"/>
        <end position="207"/>
    </location>
</feature>
<keyword evidence="1" id="KW-0472">Membrane</keyword>
<feature type="transmembrane region" description="Helical" evidence="1">
    <location>
        <begin position="342"/>
        <end position="361"/>
    </location>
</feature>
<dbReference type="RefSeq" id="WP_012697794.1">
    <property type="nucleotide sequence ID" value="NC_012559.1"/>
</dbReference>